<feature type="transmembrane region" description="Helical" evidence="2">
    <location>
        <begin position="275"/>
        <end position="294"/>
    </location>
</feature>
<proteinExistence type="predicted"/>
<evidence type="ECO:0000256" key="2">
    <source>
        <dbReference type="SAM" id="Phobius"/>
    </source>
</evidence>
<dbReference type="Proteomes" id="UP001162131">
    <property type="component" value="Unassembled WGS sequence"/>
</dbReference>
<feature type="transmembrane region" description="Helical" evidence="2">
    <location>
        <begin position="236"/>
        <end position="255"/>
    </location>
</feature>
<dbReference type="PANTHER" id="PTHR10153">
    <property type="entry name" value="SMALL CONDUCTANCE CALCIUM-ACTIVATED POTASSIUM CHANNEL"/>
    <property type="match status" value="1"/>
</dbReference>
<reference evidence="4" key="1">
    <citation type="submission" date="2021-09" db="EMBL/GenBank/DDBJ databases">
        <authorList>
            <consortium name="AG Swart"/>
            <person name="Singh M."/>
            <person name="Singh A."/>
            <person name="Seah K."/>
            <person name="Emmerich C."/>
        </authorList>
    </citation>
    <scope>NUCLEOTIDE SEQUENCE</scope>
    <source>
        <strain evidence="4">ATCC30299</strain>
    </source>
</reference>
<accession>A0AAU9JT87</accession>
<keyword evidence="5" id="KW-1185">Reference proteome</keyword>
<comment type="caution">
    <text evidence="4">The sequence shown here is derived from an EMBL/GenBank/DDBJ whole genome shotgun (WGS) entry which is preliminary data.</text>
</comment>
<keyword evidence="2" id="KW-1133">Transmembrane helix</keyword>
<dbReference type="GO" id="GO:0016020">
    <property type="term" value="C:membrane"/>
    <property type="evidence" value="ECO:0007669"/>
    <property type="project" value="InterPro"/>
</dbReference>
<evidence type="ECO:0000313" key="5">
    <source>
        <dbReference type="Proteomes" id="UP001162131"/>
    </source>
</evidence>
<organism evidence="4 5">
    <name type="scientific">Blepharisma stoltei</name>
    <dbReference type="NCBI Taxonomy" id="1481888"/>
    <lineage>
        <taxon>Eukaryota</taxon>
        <taxon>Sar</taxon>
        <taxon>Alveolata</taxon>
        <taxon>Ciliophora</taxon>
        <taxon>Postciliodesmatophora</taxon>
        <taxon>Heterotrichea</taxon>
        <taxon>Heterotrichida</taxon>
        <taxon>Blepharismidae</taxon>
        <taxon>Blepharisma</taxon>
    </lineage>
</organism>
<feature type="transmembrane region" description="Helical" evidence="2">
    <location>
        <begin position="178"/>
        <end position="202"/>
    </location>
</feature>
<feature type="transmembrane region" description="Helical" evidence="2">
    <location>
        <begin position="306"/>
        <end position="327"/>
    </location>
</feature>
<feature type="transmembrane region" description="Helical" evidence="2">
    <location>
        <begin position="83"/>
        <end position="102"/>
    </location>
</feature>
<dbReference type="SUPFAM" id="SSF81324">
    <property type="entry name" value="Voltage-gated potassium channels"/>
    <property type="match status" value="1"/>
</dbReference>
<dbReference type="AlphaFoldDB" id="A0AAU9JT87"/>
<dbReference type="InterPro" id="IPR013099">
    <property type="entry name" value="K_chnl_dom"/>
</dbReference>
<sequence length="427" mass="49477">MNKVVEEKLSEPILNKKKKKIGSKIMKSKKLFDRWRFFSLLSAIIACVALFPASSDYETGWSEARTPTNCAINEDRSIAHRHLIMWLSFVSILLLIPYKYYFLKWKRHIPKTFHELPSFQKLTLMQVFAMRKKPKLRDYFSGEVIPVTILLLILPYPGLNWEFVVPQQILYKRVEICYFVAEPMYAIMFLRWIYLIVSLFNYGRYQNQVAVRHREKWGVPMSPAFSLKCYLNQYPLFMLFFFFIIPGILIFGSLMRIFERPMHMPSLDYDYAGNAYWNSIITMMTVGFGDFYPVTTLGRFIVAMSAIYGGVILSFTFVSLGSILQLQPNEKNALNRILLSSAATGAIVSALSYNKSNIKNIEDRYHAWNSVKTNSKNFMEFKELIGTDKVEGEEAVDSLKERVINLESKIEGLKATAEGIIHKLSHI</sequence>
<keyword evidence="2" id="KW-0812">Transmembrane</keyword>
<feature type="domain" description="Potassium channel" evidence="3">
    <location>
        <begin position="248"/>
        <end position="324"/>
    </location>
</feature>
<feature type="coiled-coil region" evidence="1">
    <location>
        <begin position="389"/>
        <end position="416"/>
    </location>
</feature>
<keyword evidence="2" id="KW-0472">Membrane</keyword>
<evidence type="ECO:0000256" key="1">
    <source>
        <dbReference type="SAM" id="Coils"/>
    </source>
</evidence>
<dbReference type="GO" id="GO:0016286">
    <property type="term" value="F:small conductance calcium-activated potassium channel activity"/>
    <property type="evidence" value="ECO:0007669"/>
    <property type="project" value="InterPro"/>
</dbReference>
<dbReference type="Gene3D" id="1.10.287.70">
    <property type="match status" value="1"/>
</dbReference>
<evidence type="ECO:0000259" key="3">
    <source>
        <dbReference type="Pfam" id="PF07885"/>
    </source>
</evidence>
<name>A0AAU9JT87_9CILI</name>
<feature type="transmembrane region" description="Helical" evidence="2">
    <location>
        <begin position="139"/>
        <end position="158"/>
    </location>
</feature>
<keyword evidence="1" id="KW-0175">Coiled coil</keyword>
<protein>
    <recommendedName>
        <fullName evidence="3">Potassium channel domain-containing protein</fullName>
    </recommendedName>
</protein>
<dbReference type="EMBL" id="CAJZBQ010000045">
    <property type="protein sequence ID" value="CAG9328327.1"/>
    <property type="molecule type" value="Genomic_DNA"/>
</dbReference>
<dbReference type="Pfam" id="PF07885">
    <property type="entry name" value="Ion_trans_2"/>
    <property type="match status" value="1"/>
</dbReference>
<gene>
    <name evidence="4" type="ORF">BSTOLATCC_MIC45781</name>
</gene>
<evidence type="ECO:0000313" key="4">
    <source>
        <dbReference type="EMBL" id="CAG9328327.1"/>
    </source>
</evidence>
<feature type="transmembrane region" description="Helical" evidence="2">
    <location>
        <begin position="333"/>
        <end position="354"/>
    </location>
</feature>
<dbReference type="InterPro" id="IPR015449">
    <property type="entry name" value="K_chnl_Ca-activ_SK"/>
</dbReference>